<dbReference type="Proteomes" id="UP000195077">
    <property type="component" value="Unassembled WGS sequence"/>
</dbReference>
<reference evidence="1 2" key="1">
    <citation type="submission" date="2016-10" db="EMBL/GenBank/DDBJ databases">
        <title>Comparative genomics of Bacillus thuringiensis reveals a path to pathogens against multiple invertebrate hosts.</title>
        <authorList>
            <person name="Zheng J."/>
            <person name="Gao Q."/>
            <person name="Liu H."/>
            <person name="Peng D."/>
            <person name="Ruan L."/>
            <person name="Sun M."/>
        </authorList>
    </citation>
    <scope>NUCLEOTIDE SEQUENCE [LARGE SCALE GENOMIC DNA]</scope>
    <source>
        <strain evidence="1">I13</strain>
    </source>
</reference>
<dbReference type="Pfam" id="PF13078">
    <property type="entry name" value="DUF3942"/>
    <property type="match status" value="1"/>
</dbReference>
<protein>
    <recommendedName>
        <fullName evidence="3">DUF3942 domain-containing protein</fullName>
    </recommendedName>
</protein>
<dbReference type="InterPro" id="IPR025074">
    <property type="entry name" value="DUF3942"/>
</dbReference>
<dbReference type="RefSeq" id="WP_021728310.1">
    <property type="nucleotide sequence ID" value="NZ_CP059975.1"/>
</dbReference>
<evidence type="ECO:0000313" key="2">
    <source>
        <dbReference type="Proteomes" id="UP000195077"/>
    </source>
</evidence>
<accession>A0A9X6KU42</accession>
<evidence type="ECO:0000313" key="1">
    <source>
        <dbReference type="EMBL" id="OUA29411.1"/>
    </source>
</evidence>
<gene>
    <name evidence="1" type="ORF">BK775_08000</name>
</gene>
<organism evidence="1 2">
    <name type="scientific">Bacillus thuringiensis</name>
    <dbReference type="NCBI Taxonomy" id="1428"/>
    <lineage>
        <taxon>Bacteria</taxon>
        <taxon>Bacillati</taxon>
        <taxon>Bacillota</taxon>
        <taxon>Bacilli</taxon>
        <taxon>Bacillales</taxon>
        <taxon>Bacillaceae</taxon>
        <taxon>Bacillus</taxon>
        <taxon>Bacillus cereus group</taxon>
    </lineage>
</organism>
<comment type="caution">
    <text evidence="1">The sequence shown here is derived from an EMBL/GenBank/DDBJ whole genome shotgun (WGS) entry which is preliminary data.</text>
</comment>
<sequence length="131" mass="15143">MSFQTELAERAKQYLGEDLDEKILKEGHLNQIYPYFSSLKEKIGSVKNPNYYLVSHVYSSKFTVENITFETNVNTEKNTIEVTKEIDGERTPIDTIIVQDGELVALDRNEKFTIEILEDYLREAFGEKLGL</sequence>
<dbReference type="EMBL" id="NFEN01000044">
    <property type="protein sequence ID" value="OUA29411.1"/>
    <property type="molecule type" value="Genomic_DNA"/>
</dbReference>
<name>A0A9X6KU42_BACTU</name>
<proteinExistence type="predicted"/>
<dbReference type="AlphaFoldDB" id="A0A9X6KU42"/>
<evidence type="ECO:0008006" key="3">
    <source>
        <dbReference type="Google" id="ProtNLM"/>
    </source>
</evidence>